<reference evidence="6" key="1">
    <citation type="journal article" date="2020" name="Nat. Ecol. Evol.">
        <title>Deeply conserved synteny resolves early events in vertebrate evolution.</title>
        <authorList>
            <person name="Simakov O."/>
            <person name="Marletaz F."/>
            <person name="Yue J.X."/>
            <person name="O'Connell B."/>
            <person name="Jenkins J."/>
            <person name="Brandt A."/>
            <person name="Calef R."/>
            <person name="Tung C.H."/>
            <person name="Huang T.K."/>
            <person name="Schmutz J."/>
            <person name="Satoh N."/>
            <person name="Yu J.K."/>
            <person name="Putnam N.H."/>
            <person name="Green R.E."/>
            <person name="Rokhsar D.S."/>
        </authorList>
    </citation>
    <scope>NUCLEOTIDE SEQUENCE [LARGE SCALE GENOMIC DNA]</scope>
    <source>
        <strain evidence="6">S238N-H82</strain>
    </source>
</reference>
<dbReference type="PANTHER" id="PTHR24023:SF1082">
    <property type="entry name" value="COLLAGEN TRIPLE HELIX REPEAT"/>
    <property type="match status" value="1"/>
</dbReference>
<gene>
    <name evidence="7" type="primary">LOC118430070</name>
</gene>
<name>A0A9J7M8U7_BRAFL</name>
<sequence>MRTAAPMQQSQTESDTDYAQTDNPSYGYRRDNKAPTDDSDANGKGLCRKLWLTVGFLFVMGNAVLLAYFAAKVMALSDEMAKLTSKDRLAELLHTELYRTGVSPASLGSLGPPGPPGPPGLPGIPGNPGQKGPMGPGEPGFPGPPGERGPMGPAGPVSVGPPGPPGEKGSMGPAGPRSAGTPGPPGPPGERGPVGVAGPGFPGPPGPPGERGPMGPARPGFPGPPGLPGERGPMGPDGTGFPGLPGPPGPRGARGPMGPHRMAGPPGPCGARVPTEPDGPGIAGPPGPRGAHGPRGRMGPKALAGSVGPPGSNSMCLEPVGPRQHRQSAARFMSDKGYAWRRGIYYKAFNTPANFGDATLHCRLDGGTLAMPRDPATNEFLISLKNHVNSESCFWFGLHDRRREGRFEWMDVTYT</sequence>
<feature type="compositionally biased region" description="Polar residues" evidence="3">
    <location>
        <begin position="1"/>
        <end position="24"/>
    </location>
</feature>
<dbReference type="Gene3D" id="3.10.100.10">
    <property type="entry name" value="Mannose-Binding Protein A, subunit A"/>
    <property type="match status" value="1"/>
</dbReference>
<dbReference type="GO" id="GO:0005581">
    <property type="term" value="C:collagen trimer"/>
    <property type="evidence" value="ECO:0007669"/>
    <property type="project" value="UniProtKB-KW"/>
</dbReference>
<dbReference type="OrthoDB" id="8066719at2759"/>
<feature type="region of interest" description="Disordered" evidence="3">
    <location>
        <begin position="1"/>
        <end position="42"/>
    </location>
</feature>
<evidence type="ECO:0000313" key="7">
    <source>
        <dbReference type="RefSeq" id="XP_035696672.1"/>
    </source>
</evidence>
<dbReference type="InterPro" id="IPR016187">
    <property type="entry name" value="CTDL_fold"/>
</dbReference>
<dbReference type="PANTHER" id="PTHR24023">
    <property type="entry name" value="COLLAGEN ALPHA"/>
    <property type="match status" value="1"/>
</dbReference>
<evidence type="ECO:0000313" key="6">
    <source>
        <dbReference type="Proteomes" id="UP000001554"/>
    </source>
</evidence>
<accession>A0A9J7M8U7</accession>
<keyword evidence="4" id="KW-0812">Transmembrane</keyword>
<dbReference type="AlphaFoldDB" id="A0A9J7M8U7"/>
<feature type="region of interest" description="Disordered" evidence="3">
    <location>
        <begin position="104"/>
        <end position="312"/>
    </location>
</feature>
<dbReference type="InterPro" id="IPR050149">
    <property type="entry name" value="Collagen_superfamily"/>
</dbReference>
<keyword evidence="4" id="KW-0472">Membrane</keyword>
<feature type="domain" description="C-type lectin" evidence="5">
    <location>
        <begin position="341"/>
        <end position="415"/>
    </location>
</feature>
<evidence type="ECO:0000256" key="1">
    <source>
        <dbReference type="ARBA" id="ARBA00022837"/>
    </source>
</evidence>
<dbReference type="InterPro" id="IPR016186">
    <property type="entry name" value="C-type_lectin-like/link_sf"/>
</dbReference>
<keyword evidence="6" id="KW-1185">Reference proteome</keyword>
<dbReference type="SUPFAM" id="SSF56436">
    <property type="entry name" value="C-type lectin-like"/>
    <property type="match status" value="1"/>
</dbReference>
<proteinExistence type="predicted"/>
<dbReference type="GeneID" id="118430070"/>
<feature type="compositionally biased region" description="Low complexity" evidence="3">
    <location>
        <begin position="167"/>
        <end position="181"/>
    </location>
</feature>
<dbReference type="CDD" id="cd00037">
    <property type="entry name" value="CLECT"/>
    <property type="match status" value="1"/>
</dbReference>
<protein>
    <submittedName>
        <fullName evidence="7">Collagen alpha-1(I) chain-like</fullName>
    </submittedName>
</protein>
<dbReference type="OMA" id="HFREPRF"/>
<dbReference type="InterPro" id="IPR001304">
    <property type="entry name" value="C-type_lectin-like"/>
</dbReference>
<dbReference type="Pfam" id="PF01391">
    <property type="entry name" value="Collagen"/>
    <property type="match status" value="1"/>
</dbReference>
<feature type="compositionally biased region" description="Pro residues" evidence="3">
    <location>
        <begin position="112"/>
        <end position="122"/>
    </location>
</feature>
<evidence type="ECO:0000256" key="4">
    <source>
        <dbReference type="SAM" id="Phobius"/>
    </source>
</evidence>
<evidence type="ECO:0000256" key="3">
    <source>
        <dbReference type="SAM" id="MobiDB-lite"/>
    </source>
</evidence>
<feature type="transmembrane region" description="Helical" evidence="4">
    <location>
        <begin position="50"/>
        <end position="71"/>
    </location>
</feature>
<reference evidence="7" key="2">
    <citation type="submission" date="2025-08" db="UniProtKB">
        <authorList>
            <consortium name="RefSeq"/>
        </authorList>
    </citation>
    <scope>IDENTIFICATION</scope>
    <source>
        <strain evidence="7">S238N-H82</strain>
        <tissue evidence="7">Testes</tissue>
    </source>
</reference>
<evidence type="ECO:0000259" key="5">
    <source>
        <dbReference type="PROSITE" id="PS50041"/>
    </source>
</evidence>
<feature type="compositionally biased region" description="Low complexity" evidence="3">
    <location>
        <begin position="148"/>
        <end position="158"/>
    </location>
</feature>
<keyword evidence="2" id="KW-0176">Collagen</keyword>
<dbReference type="Proteomes" id="UP000001554">
    <property type="component" value="Chromosome 14"/>
</dbReference>
<feature type="compositionally biased region" description="Low complexity" evidence="3">
    <location>
        <begin position="251"/>
        <end position="261"/>
    </location>
</feature>
<dbReference type="InterPro" id="IPR008160">
    <property type="entry name" value="Collagen"/>
</dbReference>
<dbReference type="KEGG" id="bfo:118430070"/>
<dbReference type="RefSeq" id="XP_035696672.1">
    <property type="nucleotide sequence ID" value="XM_035840779.1"/>
</dbReference>
<evidence type="ECO:0000256" key="2">
    <source>
        <dbReference type="ARBA" id="ARBA00023119"/>
    </source>
</evidence>
<dbReference type="Pfam" id="PF00059">
    <property type="entry name" value="Lectin_C"/>
    <property type="match status" value="1"/>
</dbReference>
<keyword evidence="4" id="KW-1133">Transmembrane helix</keyword>
<feature type="compositionally biased region" description="Pro residues" evidence="3">
    <location>
        <begin position="201"/>
        <end position="210"/>
    </location>
</feature>
<keyword evidence="1" id="KW-0106">Calcium</keyword>
<organism evidence="6 7">
    <name type="scientific">Branchiostoma floridae</name>
    <name type="common">Florida lancelet</name>
    <name type="synonym">Amphioxus</name>
    <dbReference type="NCBI Taxonomy" id="7739"/>
    <lineage>
        <taxon>Eukaryota</taxon>
        <taxon>Metazoa</taxon>
        <taxon>Chordata</taxon>
        <taxon>Cephalochordata</taxon>
        <taxon>Leptocardii</taxon>
        <taxon>Amphioxiformes</taxon>
        <taxon>Branchiostomatidae</taxon>
        <taxon>Branchiostoma</taxon>
    </lineage>
</organism>
<dbReference type="PROSITE" id="PS50041">
    <property type="entry name" value="C_TYPE_LECTIN_2"/>
    <property type="match status" value="1"/>
</dbReference>